<evidence type="ECO:0000259" key="1">
    <source>
        <dbReference type="PROSITE" id="PS51500"/>
    </source>
</evidence>
<dbReference type="InterPro" id="IPR010981">
    <property type="entry name" value="SinR/SinI_dimer_dom"/>
</dbReference>
<evidence type="ECO:0000313" key="2">
    <source>
        <dbReference type="EMBL" id="MFC4388342.1"/>
    </source>
</evidence>
<dbReference type="InterPro" id="IPR036281">
    <property type="entry name" value="SinR/SinI_dimer_dom_sf"/>
</dbReference>
<keyword evidence="3" id="KW-1185">Reference proteome</keyword>
<protein>
    <submittedName>
        <fullName evidence="2">Anti-repressor SinI family protein</fullName>
    </submittedName>
</protein>
<dbReference type="EMBL" id="JBHSDV010000003">
    <property type="protein sequence ID" value="MFC4388342.1"/>
    <property type="molecule type" value="Genomic_DNA"/>
</dbReference>
<evidence type="ECO:0000313" key="3">
    <source>
        <dbReference type="Proteomes" id="UP001595880"/>
    </source>
</evidence>
<dbReference type="RefSeq" id="WP_390199293.1">
    <property type="nucleotide sequence ID" value="NZ_JBHSDV010000003.1"/>
</dbReference>
<dbReference type="Proteomes" id="UP001595880">
    <property type="component" value="Unassembled WGS sequence"/>
</dbReference>
<name>A0ABV8VV02_9BACI</name>
<accession>A0ABV8VV02</accession>
<gene>
    <name evidence="2" type="ORF">ACFOZ1_11075</name>
</gene>
<organism evidence="2 3">
    <name type="scientific">Gracilibacillus marinus</name>
    <dbReference type="NCBI Taxonomy" id="630535"/>
    <lineage>
        <taxon>Bacteria</taxon>
        <taxon>Bacillati</taxon>
        <taxon>Bacillota</taxon>
        <taxon>Bacilli</taxon>
        <taxon>Bacillales</taxon>
        <taxon>Bacillaceae</taxon>
        <taxon>Gracilibacillus</taxon>
    </lineage>
</organism>
<proteinExistence type="predicted"/>
<feature type="domain" description="Sin" evidence="1">
    <location>
        <begin position="1"/>
        <end position="36"/>
    </location>
</feature>
<comment type="caution">
    <text evidence="2">The sequence shown here is derived from an EMBL/GenBank/DDBJ whole genome shotgun (WGS) entry which is preliminary data.</text>
</comment>
<dbReference type="PROSITE" id="PS51500">
    <property type="entry name" value="SIN"/>
    <property type="match status" value="1"/>
</dbReference>
<dbReference type="SUPFAM" id="SSF47406">
    <property type="entry name" value="SinR repressor dimerisation domain-like"/>
    <property type="match status" value="1"/>
</dbReference>
<dbReference type="Pfam" id="PF08671">
    <property type="entry name" value="SinI"/>
    <property type="match status" value="1"/>
</dbReference>
<sequence length="44" mass="5180">MSQMNQVDYEWVYLLLEAKNAGISVEQIREFIEKKKPATKEIHA</sequence>
<reference evidence="3" key="1">
    <citation type="journal article" date="2019" name="Int. J. Syst. Evol. Microbiol.">
        <title>The Global Catalogue of Microorganisms (GCM) 10K type strain sequencing project: providing services to taxonomists for standard genome sequencing and annotation.</title>
        <authorList>
            <consortium name="The Broad Institute Genomics Platform"/>
            <consortium name="The Broad Institute Genome Sequencing Center for Infectious Disease"/>
            <person name="Wu L."/>
            <person name="Ma J."/>
        </authorList>
    </citation>
    <scope>NUCLEOTIDE SEQUENCE [LARGE SCALE GENOMIC DNA]</scope>
    <source>
        <strain evidence="3">KACC 14058</strain>
    </source>
</reference>